<reference evidence="2 3" key="1">
    <citation type="submission" date="2017-01" db="EMBL/GenBank/DDBJ databases">
        <authorList>
            <person name="Mah S.A."/>
            <person name="Swanson W.J."/>
            <person name="Moy G.W."/>
            <person name="Vacquier V.D."/>
        </authorList>
    </citation>
    <scope>NUCLEOTIDE SEQUENCE [LARGE SCALE GENOMIC DNA]</scope>
    <source>
        <strain evidence="2 3">DSM 22694</strain>
    </source>
</reference>
<dbReference type="AlphaFoldDB" id="A0A1P8KE67"/>
<evidence type="ECO:0000313" key="2">
    <source>
        <dbReference type="EMBL" id="APW44327.1"/>
    </source>
</evidence>
<protein>
    <recommendedName>
        <fullName evidence="4">HAD-IIIC family phosphatase</fullName>
    </recommendedName>
</protein>
<dbReference type="Gene3D" id="3.40.50.1000">
    <property type="entry name" value="HAD superfamily/HAD-like"/>
    <property type="match status" value="1"/>
</dbReference>
<dbReference type="InterPro" id="IPR023214">
    <property type="entry name" value="HAD_sf"/>
</dbReference>
<name>A0A1P8KE67_9BURK</name>
<dbReference type="InterPro" id="IPR016181">
    <property type="entry name" value="Acyl_CoA_acyltransferase"/>
</dbReference>
<sequence>MSQTNLAAVVDRLAARKPTPIDLSTCAEALAALAHDATLSGQPVRRVAVTGDLNVDLLGQAIACAIAQEGELPLVHLAPYGAMQQECLDPGSGLYRFQPDAVVLVPDWRQTLLPLPVDATAEAVAEATRQQVRKFEALWTALEARNCTIIQHLLVAPPHLPRGAAERRSPASAARRIEALNDALLEAGARRVTWIEADRFAAQVGLLAWSSPRFYYAGKFGFDPRFLPDYLPWFRGAWRAATGRAKKLLVLDLDDTLWGGTIGDDGLEGITLGSDHGPSGEAFAAWQQHIAALARRGLVLAVCSKNAPELAAIGFDHASSALRREDFAAFICSWDDKASGLQQIAEALCLGLDAMVFVDDNPAERLLVRQQLPQVEVIDIGGDPAQFIDRLEAGHWFDLQSYTDADFHRSTTYAARSQAQIAQAEAPDLASYLRALEMVGRLAPALQAELPRLAQLELKTNQFNVTTRRYSQTQLAAFMQQPDRLVLSLHLKDRFGDHGLIGTLIAVREDNVLRIDSWLLSCRVFSRTAEQFMLAGLMRWAQQQGATSLLGEYIPTARNAVVADLYARLGFTATGADKRFWQRDLAAPPHDLHSFISAEPAPSSPPNTLVKDAHA</sequence>
<evidence type="ECO:0000313" key="3">
    <source>
        <dbReference type="Proteomes" id="UP000186110"/>
    </source>
</evidence>
<proteinExistence type="predicted"/>
<dbReference type="NCBIfam" id="TIGR01681">
    <property type="entry name" value="HAD-SF-IIIC"/>
    <property type="match status" value="1"/>
</dbReference>
<dbReference type="eggNOG" id="COG3882">
    <property type="taxonomic scope" value="Bacteria"/>
</dbReference>
<evidence type="ECO:0000256" key="1">
    <source>
        <dbReference type="SAM" id="MobiDB-lite"/>
    </source>
</evidence>
<dbReference type="InterPro" id="IPR036412">
    <property type="entry name" value="HAD-like_sf"/>
</dbReference>
<dbReference type="GO" id="GO:0016788">
    <property type="term" value="F:hydrolase activity, acting on ester bonds"/>
    <property type="evidence" value="ECO:0007669"/>
    <property type="project" value="UniProtKB-ARBA"/>
</dbReference>
<feature type="region of interest" description="Disordered" evidence="1">
    <location>
        <begin position="596"/>
        <end position="615"/>
    </location>
</feature>
<dbReference type="RefSeq" id="WP_051391750.1">
    <property type="nucleotide sequence ID" value="NZ_CP019239.1"/>
</dbReference>
<dbReference type="InterPro" id="IPR010037">
    <property type="entry name" value="FkbH_domain"/>
</dbReference>
<dbReference type="InterPro" id="IPR010033">
    <property type="entry name" value="HAD_SF_ppase_IIIC"/>
</dbReference>
<evidence type="ECO:0008006" key="4">
    <source>
        <dbReference type="Google" id="ProtNLM"/>
    </source>
</evidence>
<accession>A0A1P8KE67</accession>
<dbReference type="SUPFAM" id="SSF56784">
    <property type="entry name" value="HAD-like"/>
    <property type="match status" value="1"/>
</dbReference>
<gene>
    <name evidence="2" type="ORF">RS694_18565</name>
</gene>
<dbReference type="EMBL" id="CP019239">
    <property type="protein sequence ID" value="APW44327.1"/>
    <property type="molecule type" value="Genomic_DNA"/>
</dbReference>
<dbReference type="KEGG" id="rsb:RS694_18565"/>
<dbReference type="InterPro" id="IPR036514">
    <property type="entry name" value="SGNH_hydro_sf"/>
</dbReference>
<dbReference type="STRING" id="1484693.RS694_18565"/>
<dbReference type="SUPFAM" id="SSF55729">
    <property type="entry name" value="Acyl-CoA N-acyltransferases (Nat)"/>
    <property type="match status" value="1"/>
</dbReference>
<dbReference type="NCBIfam" id="TIGR01686">
    <property type="entry name" value="FkbH"/>
    <property type="match status" value="1"/>
</dbReference>
<dbReference type="Proteomes" id="UP000186110">
    <property type="component" value="Chromosome"/>
</dbReference>
<keyword evidence="3" id="KW-1185">Reference proteome</keyword>
<dbReference type="Gene3D" id="3.40.50.1110">
    <property type="entry name" value="SGNH hydrolase"/>
    <property type="match status" value="1"/>
</dbReference>
<organism evidence="2 3">
    <name type="scientific">Rhodoferax saidenbachensis</name>
    <dbReference type="NCBI Taxonomy" id="1484693"/>
    <lineage>
        <taxon>Bacteria</taxon>
        <taxon>Pseudomonadati</taxon>
        <taxon>Pseudomonadota</taxon>
        <taxon>Betaproteobacteria</taxon>
        <taxon>Burkholderiales</taxon>
        <taxon>Comamonadaceae</taxon>
        <taxon>Rhodoferax</taxon>
    </lineage>
</organism>